<evidence type="ECO:0000256" key="2">
    <source>
        <dbReference type="ARBA" id="ARBA00022723"/>
    </source>
</evidence>
<keyword evidence="6" id="KW-0539">Nucleus</keyword>
<dbReference type="Proteomes" id="UP000277580">
    <property type="component" value="Unassembled WGS sequence"/>
</dbReference>
<keyword evidence="10" id="KW-1185">Reference proteome</keyword>
<dbReference type="OrthoDB" id="2123952at2759"/>
<dbReference type="GO" id="GO:0006351">
    <property type="term" value="P:DNA-templated transcription"/>
    <property type="evidence" value="ECO:0007669"/>
    <property type="project" value="InterPro"/>
</dbReference>
<dbReference type="InterPro" id="IPR007219">
    <property type="entry name" value="XnlR_reg_dom"/>
</dbReference>
<dbReference type="SMART" id="SM00906">
    <property type="entry name" value="Fungal_trans"/>
    <property type="match status" value="1"/>
</dbReference>
<keyword evidence="4" id="KW-0238">DNA-binding</keyword>
<dbReference type="PROSITE" id="PS50048">
    <property type="entry name" value="ZN2_CY6_FUNGAL_2"/>
    <property type="match status" value="1"/>
</dbReference>
<organism evidence="9 10">
    <name type="scientific">Morchella conica CCBAS932</name>
    <dbReference type="NCBI Taxonomy" id="1392247"/>
    <lineage>
        <taxon>Eukaryota</taxon>
        <taxon>Fungi</taxon>
        <taxon>Dikarya</taxon>
        <taxon>Ascomycota</taxon>
        <taxon>Pezizomycotina</taxon>
        <taxon>Pezizomycetes</taxon>
        <taxon>Pezizales</taxon>
        <taxon>Morchellaceae</taxon>
        <taxon>Morchella</taxon>
    </lineage>
</organism>
<keyword evidence="3" id="KW-0805">Transcription regulation</keyword>
<dbReference type="Pfam" id="PF00172">
    <property type="entry name" value="Zn_clus"/>
    <property type="match status" value="1"/>
</dbReference>
<dbReference type="SUPFAM" id="SSF57701">
    <property type="entry name" value="Zn2/Cys6 DNA-binding domain"/>
    <property type="match status" value="1"/>
</dbReference>
<evidence type="ECO:0000256" key="3">
    <source>
        <dbReference type="ARBA" id="ARBA00023015"/>
    </source>
</evidence>
<dbReference type="GO" id="GO:0008270">
    <property type="term" value="F:zinc ion binding"/>
    <property type="evidence" value="ECO:0007669"/>
    <property type="project" value="InterPro"/>
</dbReference>
<dbReference type="GO" id="GO:0005634">
    <property type="term" value="C:nucleus"/>
    <property type="evidence" value="ECO:0007669"/>
    <property type="project" value="UniProtKB-SubCell"/>
</dbReference>
<dbReference type="EMBL" id="ML119188">
    <property type="protein sequence ID" value="RPB07279.1"/>
    <property type="molecule type" value="Genomic_DNA"/>
</dbReference>
<dbReference type="PANTHER" id="PTHR46910">
    <property type="entry name" value="TRANSCRIPTION FACTOR PDR1"/>
    <property type="match status" value="1"/>
</dbReference>
<dbReference type="AlphaFoldDB" id="A0A3N4KD55"/>
<dbReference type="GO" id="GO:0000981">
    <property type="term" value="F:DNA-binding transcription factor activity, RNA polymerase II-specific"/>
    <property type="evidence" value="ECO:0007669"/>
    <property type="project" value="InterPro"/>
</dbReference>
<evidence type="ECO:0000256" key="5">
    <source>
        <dbReference type="ARBA" id="ARBA00023163"/>
    </source>
</evidence>
<comment type="subcellular location">
    <subcellularLocation>
        <location evidence="1">Nucleus</location>
    </subcellularLocation>
</comment>
<dbReference type="GO" id="GO:0003677">
    <property type="term" value="F:DNA binding"/>
    <property type="evidence" value="ECO:0007669"/>
    <property type="project" value="UniProtKB-KW"/>
</dbReference>
<keyword evidence="2" id="KW-0479">Metal-binding</keyword>
<dbReference type="PROSITE" id="PS00463">
    <property type="entry name" value="ZN2_CY6_FUNGAL_1"/>
    <property type="match status" value="1"/>
</dbReference>
<feature type="region of interest" description="Disordered" evidence="7">
    <location>
        <begin position="1"/>
        <end position="23"/>
    </location>
</feature>
<evidence type="ECO:0000256" key="4">
    <source>
        <dbReference type="ARBA" id="ARBA00023125"/>
    </source>
</evidence>
<evidence type="ECO:0000256" key="1">
    <source>
        <dbReference type="ARBA" id="ARBA00004123"/>
    </source>
</evidence>
<dbReference type="InterPro" id="IPR001138">
    <property type="entry name" value="Zn2Cys6_DnaBD"/>
</dbReference>
<sequence length="711" mass="78551">MQTLASPTNASTPPPSSASAQSEYARFRACDECRRRKIKCDGRISGCRHCVNSSVHCVYNTPTKTTRKRASSSQSSKHLPDAETAVILEERLERIERAVKEHLANRLSSVTREDESSQDDPEHADVTPKRPRRHGIAETAAAVGGDLTAKQNSHNPNPQKHQALYHWKISDEEGTTERITADEGLIEDFQGKLKFIGESSVFSLFLPRGMQWVCEKLGEPHFFDPLNRAALTQWTLNSPSGNIIDISMAGLPPGEEEPLPSRQVVRKLVNDYFDRINCVIPIFSRSRFSTELAMFQQNGHRASPSWLISLHSILALALLFNPVNEPVAERKAAEKTGLALFRTGCRHVPKVLFCNRDISGMQALLVTILFLWETHSTEGCFTLLGVAVSIGTEIGFHRCGTQLGLQEESEVELRRNVFWSAYILDKDMSLRIGRPSSIADEDINVRLPPTPQEGGESMFFHRVMLSRIQSKVSRLLCSQTSVKMPGVAVLGTIRMLNQELETWKVGCELMADGEVDGGRPERAQHLLRLKLVYYACLTAINRPLCPAFDLQDTADAEVPPTTPIAATKLQGYESCIYAARESISLIDVFEQLGLRLLRTTAISLIAASVTLFTNTLENPGAETVWDDIGRIRKVSEFLRKGVEAGCPNLSEMFFLTFTLCSMATKSVERLGSMGGSAAGNAEGDGAATNGASEMGTQEFGGVRQFCLTYQQ</sequence>
<keyword evidence="5" id="KW-0804">Transcription</keyword>
<reference evidence="9 10" key="1">
    <citation type="journal article" date="2018" name="Nat. Ecol. Evol.">
        <title>Pezizomycetes genomes reveal the molecular basis of ectomycorrhizal truffle lifestyle.</title>
        <authorList>
            <person name="Murat C."/>
            <person name="Payen T."/>
            <person name="Noel B."/>
            <person name="Kuo A."/>
            <person name="Morin E."/>
            <person name="Chen J."/>
            <person name="Kohler A."/>
            <person name="Krizsan K."/>
            <person name="Balestrini R."/>
            <person name="Da Silva C."/>
            <person name="Montanini B."/>
            <person name="Hainaut M."/>
            <person name="Levati E."/>
            <person name="Barry K.W."/>
            <person name="Belfiori B."/>
            <person name="Cichocki N."/>
            <person name="Clum A."/>
            <person name="Dockter R.B."/>
            <person name="Fauchery L."/>
            <person name="Guy J."/>
            <person name="Iotti M."/>
            <person name="Le Tacon F."/>
            <person name="Lindquist E.A."/>
            <person name="Lipzen A."/>
            <person name="Malagnac F."/>
            <person name="Mello A."/>
            <person name="Molinier V."/>
            <person name="Miyauchi S."/>
            <person name="Poulain J."/>
            <person name="Riccioni C."/>
            <person name="Rubini A."/>
            <person name="Sitrit Y."/>
            <person name="Splivallo R."/>
            <person name="Traeger S."/>
            <person name="Wang M."/>
            <person name="Zifcakova L."/>
            <person name="Wipf D."/>
            <person name="Zambonelli A."/>
            <person name="Paolocci F."/>
            <person name="Nowrousian M."/>
            <person name="Ottonello S."/>
            <person name="Baldrian P."/>
            <person name="Spatafora J.W."/>
            <person name="Henrissat B."/>
            <person name="Nagy L.G."/>
            <person name="Aury J.M."/>
            <person name="Wincker P."/>
            <person name="Grigoriev I.V."/>
            <person name="Bonfante P."/>
            <person name="Martin F.M."/>
        </authorList>
    </citation>
    <scope>NUCLEOTIDE SEQUENCE [LARGE SCALE GENOMIC DNA]</scope>
    <source>
        <strain evidence="9 10">CCBAS932</strain>
    </source>
</reference>
<dbReference type="STRING" id="1392247.A0A3N4KD55"/>
<dbReference type="CDD" id="cd12148">
    <property type="entry name" value="fungal_TF_MHR"/>
    <property type="match status" value="1"/>
</dbReference>
<dbReference type="InterPro" id="IPR036864">
    <property type="entry name" value="Zn2-C6_fun-type_DNA-bd_sf"/>
</dbReference>
<dbReference type="InterPro" id="IPR050987">
    <property type="entry name" value="AtrR-like"/>
</dbReference>
<dbReference type="Pfam" id="PF04082">
    <property type="entry name" value="Fungal_trans"/>
    <property type="match status" value="1"/>
</dbReference>
<dbReference type="PANTHER" id="PTHR46910:SF37">
    <property type="entry name" value="ZN(II)2CYS6 TRANSCRIPTION FACTOR (EUROFUNG)"/>
    <property type="match status" value="1"/>
</dbReference>
<evidence type="ECO:0000313" key="9">
    <source>
        <dbReference type="EMBL" id="RPB07279.1"/>
    </source>
</evidence>
<name>A0A3N4KD55_9PEZI</name>
<dbReference type="Gene3D" id="4.10.240.10">
    <property type="entry name" value="Zn(2)-C6 fungal-type DNA-binding domain"/>
    <property type="match status" value="1"/>
</dbReference>
<feature type="domain" description="Zn(2)-C6 fungal-type" evidence="8">
    <location>
        <begin position="29"/>
        <end position="59"/>
    </location>
</feature>
<feature type="compositionally biased region" description="Low complexity" evidence="7">
    <location>
        <begin position="1"/>
        <end position="22"/>
    </location>
</feature>
<dbReference type="SMART" id="SM00066">
    <property type="entry name" value="GAL4"/>
    <property type="match status" value="1"/>
</dbReference>
<evidence type="ECO:0000259" key="8">
    <source>
        <dbReference type="PROSITE" id="PS50048"/>
    </source>
</evidence>
<dbReference type="InParanoid" id="A0A3N4KD55"/>
<feature type="region of interest" description="Disordered" evidence="7">
    <location>
        <begin position="106"/>
        <end position="135"/>
    </location>
</feature>
<evidence type="ECO:0000313" key="10">
    <source>
        <dbReference type="Proteomes" id="UP000277580"/>
    </source>
</evidence>
<accession>A0A3N4KD55</accession>
<gene>
    <name evidence="9" type="ORF">P167DRAFT_579416</name>
</gene>
<feature type="compositionally biased region" description="Basic and acidic residues" evidence="7">
    <location>
        <begin position="111"/>
        <end position="128"/>
    </location>
</feature>
<evidence type="ECO:0000256" key="6">
    <source>
        <dbReference type="ARBA" id="ARBA00023242"/>
    </source>
</evidence>
<proteinExistence type="predicted"/>
<dbReference type="CDD" id="cd00067">
    <property type="entry name" value="GAL4"/>
    <property type="match status" value="1"/>
</dbReference>
<protein>
    <recommendedName>
        <fullName evidence="8">Zn(2)-C6 fungal-type domain-containing protein</fullName>
    </recommendedName>
</protein>
<evidence type="ECO:0000256" key="7">
    <source>
        <dbReference type="SAM" id="MobiDB-lite"/>
    </source>
</evidence>